<dbReference type="CDD" id="cd00087">
    <property type="entry name" value="FReD"/>
    <property type="match status" value="1"/>
</dbReference>
<dbReference type="Gene3D" id="3.90.215.10">
    <property type="entry name" value="Gamma Fibrinogen, chain A, domain 1"/>
    <property type="match status" value="1"/>
</dbReference>
<dbReference type="EMBL" id="OX459967">
    <property type="protein sequence ID" value="CAI9171695.1"/>
    <property type="molecule type" value="Genomic_DNA"/>
</dbReference>
<keyword evidence="7" id="KW-1015">Disulfide bond</keyword>
<evidence type="ECO:0000256" key="1">
    <source>
        <dbReference type="ARBA" id="ARBA00004613"/>
    </source>
</evidence>
<evidence type="ECO:0000256" key="9">
    <source>
        <dbReference type="ARBA" id="ARBA00049639"/>
    </source>
</evidence>
<evidence type="ECO:0000259" key="11">
    <source>
        <dbReference type="PROSITE" id="PS51406"/>
    </source>
</evidence>
<evidence type="ECO:0000313" key="12">
    <source>
        <dbReference type="EMBL" id="CAI9171695.1"/>
    </source>
</evidence>
<dbReference type="PANTHER" id="PTHR47221:SF8">
    <property type="entry name" value="FIBRINOGEN LIKE 1A"/>
    <property type="match status" value="1"/>
</dbReference>
<evidence type="ECO:0000256" key="5">
    <source>
        <dbReference type="ARBA" id="ARBA00023054"/>
    </source>
</evidence>
<dbReference type="PROSITE" id="PS51406">
    <property type="entry name" value="FIBRINOGEN_C_2"/>
    <property type="match status" value="1"/>
</dbReference>
<keyword evidence="6" id="KW-1064">Adaptive immunity</keyword>
<protein>
    <recommendedName>
        <fullName evidence="8">Fibrinogen-like protein 1</fullName>
    </recommendedName>
</protein>
<dbReference type="InterPro" id="IPR020837">
    <property type="entry name" value="Fibrinogen_CS"/>
</dbReference>
<dbReference type="InterPro" id="IPR036056">
    <property type="entry name" value="Fibrinogen-like_C"/>
</dbReference>
<keyword evidence="4" id="KW-0391">Immunity</keyword>
<dbReference type="InterPro" id="IPR014716">
    <property type="entry name" value="Fibrinogen_a/b/g_C_1"/>
</dbReference>
<evidence type="ECO:0000256" key="6">
    <source>
        <dbReference type="ARBA" id="ARBA00023130"/>
    </source>
</evidence>
<dbReference type="PANTHER" id="PTHR47221">
    <property type="entry name" value="FIBRINOGEN ALPHA CHAIN"/>
    <property type="match status" value="1"/>
</dbReference>
<dbReference type="InterPro" id="IPR037579">
    <property type="entry name" value="FIB_ANG-like"/>
</dbReference>
<evidence type="ECO:0000256" key="10">
    <source>
        <dbReference type="ARBA" id="ARBA00049681"/>
    </source>
</evidence>
<sequence>MRPLVRPEGCDYESQYALRFRLLHEEGRPLRKWLETRLGRWKTSGGAFRFSLRGECQLLEVPEEGERPETGFALHPYVGAEGMEPKGSLQSGPNFTPEEINPPRFISRNRPVVLPMGKMVKMFSFILVTTALVMGRGSWALENCLQEQSRLRAQVYLLETRVKRQQVKISQLLHEQEVQLLDKGEENSVIDLGVKRQYADCSEIFNDGYKQSGFYKIKPLQSPAEFSVYCDMSDGGGWTVIQRRSDGSENFNRGWSDYENGFGNFVQKNGEYWLGNRNLHLLTTQGDYTLKINLADFEKNSRYAQYKNFKVGDEKNSYDLHIGEYSGTAGDSLTGNFHPEVQWWASHQRMKFSTWDRDNDNYEGNCAKEDQSGWWFNRCHSANLNGLYHKGPYTAKTDNGIVWHTWHGWWYSLKSVVMKIRPNDFIPNIV</sequence>
<gene>
    <name evidence="12" type="ORF">MRATA1EN1_LOCUS20657</name>
</gene>
<keyword evidence="5" id="KW-0175">Coiled coil</keyword>
<evidence type="ECO:0000256" key="7">
    <source>
        <dbReference type="ARBA" id="ARBA00023157"/>
    </source>
</evidence>
<dbReference type="SUPFAM" id="SSF56496">
    <property type="entry name" value="Fibrinogen C-terminal domain-like"/>
    <property type="match status" value="1"/>
</dbReference>
<evidence type="ECO:0000256" key="4">
    <source>
        <dbReference type="ARBA" id="ARBA00022859"/>
    </source>
</evidence>
<comment type="subunit">
    <text evidence="10">Homodimer. Interacts (via the Fibrinogen C-terminal domain) with LAG3 (via Ig-like domains 1 and 2).</text>
</comment>
<name>A0ABN8ZE07_RANTA</name>
<evidence type="ECO:0000256" key="2">
    <source>
        <dbReference type="ARBA" id="ARBA00022525"/>
    </source>
</evidence>
<evidence type="ECO:0000256" key="3">
    <source>
        <dbReference type="ARBA" id="ARBA00022729"/>
    </source>
</evidence>
<reference evidence="12" key="1">
    <citation type="submission" date="2023-04" db="EMBL/GenBank/DDBJ databases">
        <authorList>
            <consortium name="ELIXIR-Norway"/>
        </authorList>
    </citation>
    <scope>NUCLEOTIDE SEQUENCE [LARGE SCALE GENOMIC DNA]</scope>
</reference>
<dbReference type="PROSITE" id="PS00514">
    <property type="entry name" value="FIBRINOGEN_C_1"/>
    <property type="match status" value="1"/>
</dbReference>
<dbReference type="Proteomes" id="UP001176941">
    <property type="component" value="Chromosome 31"/>
</dbReference>
<evidence type="ECO:0000256" key="8">
    <source>
        <dbReference type="ARBA" id="ARBA00039489"/>
    </source>
</evidence>
<comment type="subcellular location">
    <subcellularLocation>
        <location evidence="1">Secreted</location>
    </subcellularLocation>
</comment>
<keyword evidence="13" id="KW-1185">Reference proteome</keyword>
<organism evidence="12 13">
    <name type="scientific">Rangifer tarandus platyrhynchus</name>
    <name type="common">Svalbard reindeer</name>
    <dbReference type="NCBI Taxonomy" id="3082113"/>
    <lineage>
        <taxon>Eukaryota</taxon>
        <taxon>Metazoa</taxon>
        <taxon>Chordata</taxon>
        <taxon>Craniata</taxon>
        <taxon>Vertebrata</taxon>
        <taxon>Euteleostomi</taxon>
        <taxon>Mammalia</taxon>
        <taxon>Eutheria</taxon>
        <taxon>Laurasiatheria</taxon>
        <taxon>Artiodactyla</taxon>
        <taxon>Ruminantia</taxon>
        <taxon>Pecora</taxon>
        <taxon>Cervidae</taxon>
        <taxon>Odocoileinae</taxon>
        <taxon>Rangifer</taxon>
    </lineage>
</organism>
<dbReference type="SMART" id="SM00186">
    <property type="entry name" value="FBG"/>
    <property type="match status" value="1"/>
</dbReference>
<accession>A0ABN8ZE07</accession>
<dbReference type="InterPro" id="IPR002181">
    <property type="entry name" value="Fibrinogen_a/b/g_C_dom"/>
</dbReference>
<proteinExistence type="predicted"/>
<keyword evidence="3" id="KW-0732">Signal</keyword>
<evidence type="ECO:0000313" key="13">
    <source>
        <dbReference type="Proteomes" id="UP001176941"/>
    </source>
</evidence>
<dbReference type="Pfam" id="PF00147">
    <property type="entry name" value="Fibrinogen_C"/>
    <property type="match status" value="1"/>
</dbReference>
<keyword evidence="2" id="KW-0964">Secreted</keyword>
<comment type="function">
    <text evidence="9">Immune suppressive molecule that inhibits antigen-specific T-cell activation by acting as a major ligand of LAG3. Responsible for LAG3 T-cell inhibitory function. Binds LAG3 independently from MHC class II (MHC-II). Secreted by, and promotes growth of, hepatocytes.</text>
</comment>
<feature type="domain" description="Fibrinogen C-terminal" evidence="11">
    <location>
        <begin position="192"/>
        <end position="424"/>
    </location>
</feature>
<dbReference type="NCBIfam" id="NF040941">
    <property type="entry name" value="GGGWT_bact"/>
    <property type="match status" value="1"/>
</dbReference>